<dbReference type="NCBIfam" id="TIGR03837">
    <property type="entry name" value="efp_Arg_rhamno"/>
    <property type="match status" value="1"/>
</dbReference>
<comment type="similarity">
    <text evidence="4">Belongs to the glycosyltransferase 104 family.</text>
</comment>
<keyword evidence="2" id="KW-0808">Transferase</keyword>
<reference evidence="8" key="1">
    <citation type="submission" date="2019-12" db="EMBL/GenBank/DDBJ databases">
        <title>Comparative genomics gives insights into the taxonomy of the Azoarcus-Aromatoleum group and reveals separate origins of nif in the plant-associated Azoarcus and non-plant-associated Aromatoleum sub-groups.</title>
        <authorList>
            <person name="Lafos M."/>
            <person name="Maluk M."/>
            <person name="Batista M."/>
            <person name="Junghare M."/>
            <person name="Carmona M."/>
            <person name="Faoro H."/>
            <person name="Cruz L.M."/>
            <person name="Battistoni F."/>
            <person name="De Souza E."/>
            <person name="Pedrosa F."/>
            <person name="Chen W.-M."/>
            <person name="Poole P.S."/>
            <person name="Dixon R.A."/>
            <person name="James E.K."/>
        </authorList>
    </citation>
    <scope>NUCLEOTIDE SEQUENCE</scope>
    <source>
        <strain evidence="8">U120</strain>
    </source>
</reference>
<dbReference type="Pfam" id="PF10093">
    <property type="entry name" value="EarP"/>
    <property type="match status" value="1"/>
</dbReference>
<dbReference type="InterPro" id="IPR016633">
    <property type="entry name" value="EarP"/>
</dbReference>
<protein>
    <recommendedName>
        <fullName evidence="5">Protein-arginine rhamnosyltransferase</fullName>
    </recommendedName>
    <alternativeName>
        <fullName evidence="6">EF-P arginine rhamnosyltransferase</fullName>
    </alternativeName>
</protein>
<evidence type="ECO:0000256" key="2">
    <source>
        <dbReference type="ARBA" id="ARBA00022679"/>
    </source>
</evidence>
<organism evidence="8 9">
    <name type="scientific">Aromatoleum buckelii</name>
    <dbReference type="NCBI Taxonomy" id="200254"/>
    <lineage>
        <taxon>Bacteria</taxon>
        <taxon>Pseudomonadati</taxon>
        <taxon>Pseudomonadota</taxon>
        <taxon>Betaproteobacteria</taxon>
        <taxon>Rhodocyclales</taxon>
        <taxon>Rhodocyclaceae</taxon>
        <taxon>Aromatoleum</taxon>
    </lineage>
</organism>
<dbReference type="RefSeq" id="WP_169197824.1">
    <property type="nucleotide sequence ID" value="NZ_WTVH02000008.1"/>
</dbReference>
<keyword evidence="9" id="KW-1185">Reference proteome</keyword>
<name>A0ABX1N0L2_9RHOO</name>
<gene>
    <name evidence="8" type="primary">earP</name>
    <name evidence="8" type="ORF">GO608_04150</name>
</gene>
<dbReference type="Proteomes" id="UP000601990">
    <property type="component" value="Unassembled WGS sequence"/>
</dbReference>
<dbReference type="PIRSF" id="PIRSF015557">
    <property type="entry name" value="UCP015557"/>
    <property type="match status" value="1"/>
</dbReference>
<keyword evidence="8" id="KW-0251">Elongation factor</keyword>
<evidence type="ECO:0000256" key="1">
    <source>
        <dbReference type="ARBA" id="ARBA00022676"/>
    </source>
</evidence>
<comment type="function">
    <text evidence="3">Protein-arginine rhamnosyltransferase that catalyzes the transfer of a single rhamnose to elongation factor P (EF-P) on 'Lys-32', a modification required for EF-P-dependent rescue of polyproline stalled ribosomes.</text>
</comment>
<keyword evidence="1" id="KW-0328">Glycosyltransferase</keyword>
<evidence type="ECO:0000256" key="5">
    <source>
        <dbReference type="ARBA" id="ARBA00024416"/>
    </source>
</evidence>
<sequence length="387" mass="42880">MNACADERLFDWDIFCRVVDNFGDIGVCWRLAKGLAGDHGLAVRLWIDDLEAFSRLCPEISTVDGQSFAAGVEIRCWKRDFPSVAPAAAVIEAFGCELPESYLAAMAARPSPPPWVNLEYLSAESWVDDCHRMASPHPRLPLLKHFFFPGFSPRTAGLLRERGLIDARDRFRAQPALRDALLRALGVATPPPGTRLISLFAYAHPALAALLARWANGDEPVLLLVPEGPVVEDVMRFFGDDGAVAGACRRGGALTAAVLPFVDQERYDRLLWACDVNFVRGEDSFVRAQWAAQPFAWHIYRQEQDAHRIKLEAFLDRYTATMERSAAAAVRQFWLAWNGWGDIGSAWCPFEAALPAISAHNRSWAQALASAPDLTSSLVQFSRNAVK</sequence>
<evidence type="ECO:0000256" key="6">
    <source>
        <dbReference type="ARBA" id="ARBA00030025"/>
    </source>
</evidence>
<dbReference type="GO" id="GO:0003746">
    <property type="term" value="F:translation elongation factor activity"/>
    <property type="evidence" value="ECO:0007669"/>
    <property type="project" value="UniProtKB-KW"/>
</dbReference>
<comment type="catalytic activity">
    <reaction evidence="7">
        <text>dTDP-beta-L-rhamnose + L-arginyl-[protein] = N(omega)-(alpha-L-rhamnosyl)-L-arginyl-[protein] + dTDP + H(+)</text>
        <dbReference type="Rhea" id="RHEA:66692"/>
        <dbReference type="Rhea" id="RHEA-COMP:10532"/>
        <dbReference type="Rhea" id="RHEA-COMP:17096"/>
        <dbReference type="ChEBI" id="CHEBI:15378"/>
        <dbReference type="ChEBI" id="CHEBI:29965"/>
        <dbReference type="ChEBI" id="CHEBI:57510"/>
        <dbReference type="ChEBI" id="CHEBI:58369"/>
        <dbReference type="ChEBI" id="CHEBI:167445"/>
    </reaction>
    <physiologicalReaction direction="left-to-right" evidence="7">
        <dbReference type="Rhea" id="RHEA:66693"/>
    </physiologicalReaction>
</comment>
<dbReference type="EMBL" id="WTVH01000005">
    <property type="protein sequence ID" value="NMF92518.1"/>
    <property type="molecule type" value="Genomic_DNA"/>
</dbReference>
<evidence type="ECO:0000256" key="4">
    <source>
        <dbReference type="ARBA" id="ARBA00024346"/>
    </source>
</evidence>
<evidence type="ECO:0000313" key="8">
    <source>
        <dbReference type="EMBL" id="NMF92518.1"/>
    </source>
</evidence>
<accession>A0ABX1N0L2</accession>
<comment type="caution">
    <text evidence="8">The sequence shown here is derived from an EMBL/GenBank/DDBJ whole genome shotgun (WGS) entry which is preliminary data.</text>
</comment>
<evidence type="ECO:0000313" key="9">
    <source>
        <dbReference type="Proteomes" id="UP000601990"/>
    </source>
</evidence>
<proteinExistence type="inferred from homology"/>
<keyword evidence="8" id="KW-0648">Protein biosynthesis</keyword>
<evidence type="ECO:0000256" key="3">
    <source>
        <dbReference type="ARBA" id="ARBA00024303"/>
    </source>
</evidence>
<evidence type="ECO:0000256" key="7">
    <source>
        <dbReference type="ARBA" id="ARBA00048472"/>
    </source>
</evidence>